<proteinExistence type="predicted"/>
<name>A0AAE1DDZ0_9GAST</name>
<feature type="compositionally biased region" description="Polar residues" evidence="1">
    <location>
        <begin position="1"/>
        <end position="11"/>
    </location>
</feature>
<evidence type="ECO:0000313" key="3">
    <source>
        <dbReference type="Proteomes" id="UP001283361"/>
    </source>
</evidence>
<organism evidence="2 3">
    <name type="scientific">Elysia crispata</name>
    <name type="common">lettuce slug</name>
    <dbReference type="NCBI Taxonomy" id="231223"/>
    <lineage>
        <taxon>Eukaryota</taxon>
        <taxon>Metazoa</taxon>
        <taxon>Spiralia</taxon>
        <taxon>Lophotrochozoa</taxon>
        <taxon>Mollusca</taxon>
        <taxon>Gastropoda</taxon>
        <taxon>Heterobranchia</taxon>
        <taxon>Euthyneura</taxon>
        <taxon>Panpulmonata</taxon>
        <taxon>Sacoglossa</taxon>
        <taxon>Placobranchoidea</taxon>
        <taxon>Plakobranchidae</taxon>
        <taxon>Elysia</taxon>
    </lineage>
</organism>
<dbReference type="AlphaFoldDB" id="A0AAE1DDZ0"/>
<keyword evidence="3" id="KW-1185">Reference proteome</keyword>
<comment type="caution">
    <text evidence="2">The sequence shown here is derived from an EMBL/GenBank/DDBJ whole genome shotgun (WGS) entry which is preliminary data.</text>
</comment>
<feature type="region of interest" description="Disordered" evidence="1">
    <location>
        <begin position="1"/>
        <end position="31"/>
    </location>
</feature>
<reference evidence="2" key="1">
    <citation type="journal article" date="2023" name="G3 (Bethesda)">
        <title>A reference genome for the long-term kleptoplast-retaining sea slug Elysia crispata morphotype clarki.</title>
        <authorList>
            <person name="Eastman K.E."/>
            <person name="Pendleton A.L."/>
            <person name="Shaikh M.A."/>
            <person name="Suttiyut T."/>
            <person name="Ogas R."/>
            <person name="Tomko P."/>
            <person name="Gavelis G."/>
            <person name="Widhalm J.R."/>
            <person name="Wisecaver J.H."/>
        </authorList>
    </citation>
    <scope>NUCLEOTIDE SEQUENCE</scope>
    <source>
        <strain evidence="2">ECLA1</strain>
    </source>
</reference>
<evidence type="ECO:0000256" key="1">
    <source>
        <dbReference type="SAM" id="MobiDB-lite"/>
    </source>
</evidence>
<sequence length="195" mass="21547">MTACDTLNTLSHPLVRGQKPSGSGVRKKKEESQSMTENIFLSLPRYARYWVKGAARRVPKHDQQAERGGRGNALAHFETVDGESEQATCAGLWLTPVTFTGSRIQNLLVLNNVPAVFWFMTGASNIALALSHYQCIYIYFNRNQRLMSEHASKLIITSISPNSLIEGSMVAGAAQWVERSSLLEETGMGKGSRED</sequence>
<dbReference type="EMBL" id="JAWDGP010004170">
    <property type="protein sequence ID" value="KAK3767174.1"/>
    <property type="molecule type" value="Genomic_DNA"/>
</dbReference>
<gene>
    <name evidence="2" type="ORF">RRG08_018045</name>
</gene>
<dbReference type="Proteomes" id="UP001283361">
    <property type="component" value="Unassembled WGS sequence"/>
</dbReference>
<protein>
    <submittedName>
        <fullName evidence="2">Uncharacterized protein</fullName>
    </submittedName>
</protein>
<evidence type="ECO:0000313" key="2">
    <source>
        <dbReference type="EMBL" id="KAK3767174.1"/>
    </source>
</evidence>
<accession>A0AAE1DDZ0</accession>